<evidence type="ECO:0000256" key="2">
    <source>
        <dbReference type="SAM" id="SignalP"/>
    </source>
</evidence>
<name>A0A512NGE7_9HYPH</name>
<feature type="chain" id="PRO_5021875560" evidence="2">
    <location>
        <begin position="26"/>
        <end position="327"/>
    </location>
</feature>
<accession>A0A512NGE7</accession>
<comment type="caution">
    <text evidence="3">The sequence shown here is derived from an EMBL/GenBank/DDBJ whole genome shotgun (WGS) entry which is preliminary data.</text>
</comment>
<dbReference type="Pfam" id="PF03401">
    <property type="entry name" value="TctC"/>
    <property type="match status" value="1"/>
</dbReference>
<evidence type="ECO:0000313" key="4">
    <source>
        <dbReference type="Proteomes" id="UP000321058"/>
    </source>
</evidence>
<dbReference type="SUPFAM" id="SSF53850">
    <property type="entry name" value="Periplasmic binding protein-like II"/>
    <property type="match status" value="1"/>
</dbReference>
<gene>
    <name evidence="3" type="ORF">RSO01_51840</name>
</gene>
<organism evidence="3 4">
    <name type="scientific">Reyranella soli</name>
    <dbReference type="NCBI Taxonomy" id="1230389"/>
    <lineage>
        <taxon>Bacteria</taxon>
        <taxon>Pseudomonadati</taxon>
        <taxon>Pseudomonadota</taxon>
        <taxon>Alphaproteobacteria</taxon>
        <taxon>Hyphomicrobiales</taxon>
        <taxon>Reyranellaceae</taxon>
        <taxon>Reyranella</taxon>
    </lineage>
</organism>
<keyword evidence="4" id="KW-1185">Reference proteome</keyword>
<dbReference type="PANTHER" id="PTHR42928">
    <property type="entry name" value="TRICARBOXYLATE-BINDING PROTEIN"/>
    <property type="match status" value="1"/>
</dbReference>
<dbReference type="Gene3D" id="3.40.190.10">
    <property type="entry name" value="Periplasmic binding protein-like II"/>
    <property type="match status" value="1"/>
</dbReference>
<evidence type="ECO:0000313" key="3">
    <source>
        <dbReference type="EMBL" id="GEP58018.1"/>
    </source>
</evidence>
<sequence length="327" mass="34610">MNRRKLLIGAGALAGAGFAAPTVFGQDTYPSKPIKLVIPFPPGGPTDVLGRRYGEKLSAVLGQPVVIDNKAGAGGIVGADMVAKSKPDGYTMLLGSSSTQVSSPLLMPNAPYHPVKDFTLFIIGFVPMVIACNPELPVKTLPELVKLLKDNPDKYRYSSSGMGSINHLGGELFKMKAGNLVSLHVPYKGNSPALQAALSGEVDWLLDTFGTSFGHYKSGKLRYLAICTEKRSQVAPEVPTVADCGLPDVLVSTVNPVGLPAGTPPEIVKTIADATRKIMSDEKLQADLRAMSIEPVADADAAKSAAYFTGEMERWEPIIKASGAKME</sequence>
<dbReference type="Gene3D" id="3.40.190.150">
    <property type="entry name" value="Bordetella uptake gene, domain 1"/>
    <property type="match status" value="1"/>
</dbReference>
<dbReference type="PANTHER" id="PTHR42928:SF5">
    <property type="entry name" value="BLR1237 PROTEIN"/>
    <property type="match status" value="1"/>
</dbReference>
<dbReference type="InterPro" id="IPR042100">
    <property type="entry name" value="Bug_dom1"/>
</dbReference>
<keyword evidence="2" id="KW-0732">Signal</keyword>
<reference evidence="3 4" key="1">
    <citation type="submission" date="2019-07" db="EMBL/GenBank/DDBJ databases">
        <title>Whole genome shotgun sequence of Reyranella soli NBRC 108950.</title>
        <authorList>
            <person name="Hosoyama A."/>
            <person name="Uohara A."/>
            <person name="Ohji S."/>
            <person name="Ichikawa N."/>
        </authorList>
    </citation>
    <scope>NUCLEOTIDE SEQUENCE [LARGE SCALE GENOMIC DNA]</scope>
    <source>
        <strain evidence="3 4">NBRC 108950</strain>
    </source>
</reference>
<dbReference type="EMBL" id="BKAJ01000091">
    <property type="protein sequence ID" value="GEP58018.1"/>
    <property type="molecule type" value="Genomic_DNA"/>
</dbReference>
<dbReference type="InterPro" id="IPR005064">
    <property type="entry name" value="BUG"/>
</dbReference>
<proteinExistence type="inferred from homology"/>
<dbReference type="RefSeq" id="WP_170303358.1">
    <property type="nucleotide sequence ID" value="NZ_BKAJ01000091.1"/>
</dbReference>
<comment type="similarity">
    <text evidence="1">Belongs to the UPF0065 (bug) family.</text>
</comment>
<dbReference type="Proteomes" id="UP000321058">
    <property type="component" value="Unassembled WGS sequence"/>
</dbReference>
<evidence type="ECO:0000256" key="1">
    <source>
        <dbReference type="ARBA" id="ARBA00006987"/>
    </source>
</evidence>
<dbReference type="AlphaFoldDB" id="A0A512NGE7"/>
<dbReference type="PIRSF" id="PIRSF017082">
    <property type="entry name" value="YflP"/>
    <property type="match status" value="1"/>
</dbReference>
<dbReference type="CDD" id="cd13578">
    <property type="entry name" value="PBP2_Bug27"/>
    <property type="match status" value="1"/>
</dbReference>
<feature type="signal peptide" evidence="2">
    <location>
        <begin position="1"/>
        <end position="25"/>
    </location>
</feature>
<protein>
    <submittedName>
        <fullName evidence="3">MFS transporter</fullName>
    </submittedName>
</protein>